<comment type="similarity">
    <text evidence="1">Belongs to the sigma-70 factor family. ECF subfamily.</text>
</comment>
<dbReference type="SUPFAM" id="SSF88946">
    <property type="entry name" value="Sigma2 domain of RNA polymerase sigma factors"/>
    <property type="match status" value="1"/>
</dbReference>
<dbReference type="CDD" id="cd06171">
    <property type="entry name" value="Sigma70_r4"/>
    <property type="match status" value="1"/>
</dbReference>
<gene>
    <name evidence="8" type="ORF">N1028_18730</name>
</gene>
<evidence type="ECO:0000313" key="9">
    <source>
        <dbReference type="Proteomes" id="UP001165587"/>
    </source>
</evidence>
<keyword evidence="3" id="KW-0731">Sigma factor</keyword>
<feature type="domain" description="RNA polymerase sigma-70 region 2" evidence="6">
    <location>
        <begin position="28"/>
        <end position="95"/>
    </location>
</feature>
<evidence type="ECO:0000256" key="3">
    <source>
        <dbReference type="ARBA" id="ARBA00023082"/>
    </source>
</evidence>
<dbReference type="Gene3D" id="1.10.10.10">
    <property type="entry name" value="Winged helix-like DNA-binding domain superfamily/Winged helix DNA-binding domain"/>
    <property type="match status" value="1"/>
</dbReference>
<dbReference type="InterPro" id="IPR013324">
    <property type="entry name" value="RNA_pol_sigma_r3/r4-like"/>
</dbReference>
<dbReference type="AlphaFoldDB" id="A0AA41XKB7"/>
<accession>A0AA41XKB7</accession>
<protein>
    <submittedName>
        <fullName evidence="8">Sigma-70 family RNA polymerase sigma factor</fullName>
    </submittedName>
</protein>
<evidence type="ECO:0000259" key="6">
    <source>
        <dbReference type="Pfam" id="PF04542"/>
    </source>
</evidence>
<dbReference type="GO" id="GO:0003677">
    <property type="term" value="F:DNA binding"/>
    <property type="evidence" value="ECO:0007669"/>
    <property type="project" value="UniProtKB-KW"/>
</dbReference>
<name>A0AA41XKB7_9MICO</name>
<dbReference type="NCBIfam" id="TIGR02937">
    <property type="entry name" value="sigma70-ECF"/>
    <property type="match status" value="1"/>
</dbReference>
<evidence type="ECO:0000256" key="1">
    <source>
        <dbReference type="ARBA" id="ARBA00010641"/>
    </source>
</evidence>
<dbReference type="InterPro" id="IPR013325">
    <property type="entry name" value="RNA_pol_sigma_r2"/>
</dbReference>
<dbReference type="EMBL" id="JANLCK010000017">
    <property type="protein sequence ID" value="MCS5727938.1"/>
    <property type="molecule type" value="Genomic_DNA"/>
</dbReference>
<evidence type="ECO:0000259" key="7">
    <source>
        <dbReference type="Pfam" id="PF08281"/>
    </source>
</evidence>
<keyword evidence="5" id="KW-0804">Transcription</keyword>
<feature type="domain" description="RNA polymerase sigma factor 70 region 4 type 2" evidence="7">
    <location>
        <begin position="125"/>
        <end position="172"/>
    </location>
</feature>
<evidence type="ECO:0000256" key="2">
    <source>
        <dbReference type="ARBA" id="ARBA00023015"/>
    </source>
</evidence>
<keyword evidence="2" id="KW-0805">Transcription regulation</keyword>
<evidence type="ECO:0000256" key="5">
    <source>
        <dbReference type="ARBA" id="ARBA00023163"/>
    </source>
</evidence>
<dbReference type="InterPro" id="IPR013249">
    <property type="entry name" value="RNA_pol_sigma70_r4_t2"/>
</dbReference>
<dbReference type="GO" id="GO:0006352">
    <property type="term" value="P:DNA-templated transcription initiation"/>
    <property type="evidence" value="ECO:0007669"/>
    <property type="project" value="InterPro"/>
</dbReference>
<dbReference type="PANTHER" id="PTHR43133">
    <property type="entry name" value="RNA POLYMERASE ECF-TYPE SIGMA FACTO"/>
    <property type="match status" value="1"/>
</dbReference>
<dbReference type="InterPro" id="IPR014284">
    <property type="entry name" value="RNA_pol_sigma-70_dom"/>
</dbReference>
<dbReference type="Pfam" id="PF08281">
    <property type="entry name" value="Sigma70_r4_2"/>
    <property type="match status" value="1"/>
</dbReference>
<dbReference type="RefSeq" id="WP_259531039.1">
    <property type="nucleotide sequence ID" value="NZ_JANLCK010000017.1"/>
</dbReference>
<dbReference type="Pfam" id="PF04542">
    <property type="entry name" value="Sigma70_r2"/>
    <property type="match status" value="1"/>
</dbReference>
<evidence type="ECO:0000313" key="8">
    <source>
        <dbReference type="EMBL" id="MCS5727938.1"/>
    </source>
</evidence>
<proteinExistence type="inferred from homology"/>
<organism evidence="8 9">
    <name type="scientific">Herbiconiux oxytropis</name>
    <dbReference type="NCBI Taxonomy" id="2970915"/>
    <lineage>
        <taxon>Bacteria</taxon>
        <taxon>Bacillati</taxon>
        <taxon>Actinomycetota</taxon>
        <taxon>Actinomycetes</taxon>
        <taxon>Micrococcales</taxon>
        <taxon>Microbacteriaceae</taxon>
        <taxon>Herbiconiux</taxon>
    </lineage>
</organism>
<reference evidence="8" key="1">
    <citation type="submission" date="2022-08" db="EMBL/GenBank/DDBJ databases">
        <authorList>
            <person name="Deng Y."/>
            <person name="Han X.-F."/>
            <person name="Zhang Y.-Q."/>
        </authorList>
    </citation>
    <scope>NUCLEOTIDE SEQUENCE</scope>
    <source>
        <strain evidence="8">CPCC 203407</strain>
    </source>
</reference>
<comment type="caution">
    <text evidence="8">The sequence shown here is derived from an EMBL/GenBank/DDBJ whole genome shotgun (WGS) entry which is preliminary data.</text>
</comment>
<dbReference type="SUPFAM" id="SSF88659">
    <property type="entry name" value="Sigma3 and sigma4 domains of RNA polymerase sigma factors"/>
    <property type="match status" value="1"/>
</dbReference>
<dbReference type="InterPro" id="IPR036388">
    <property type="entry name" value="WH-like_DNA-bd_sf"/>
</dbReference>
<dbReference type="Proteomes" id="UP001165587">
    <property type="component" value="Unassembled WGS sequence"/>
</dbReference>
<dbReference type="PANTHER" id="PTHR43133:SF8">
    <property type="entry name" value="RNA POLYMERASE SIGMA FACTOR HI_1459-RELATED"/>
    <property type="match status" value="1"/>
</dbReference>
<dbReference type="InterPro" id="IPR039425">
    <property type="entry name" value="RNA_pol_sigma-70-like"/>
</dbReference>
<evidence type="ECO:0000256" key="4">
    <source>
        <dbReference type="ARBA" id="ARBA00023125"/>
    </source>
</evidence>
<dbReference type="InterPro" id="IPR007627">
    <property type="entry name" value="RNA_pol_sigma70_r2"/>
</dbReference>
<keyword evidence="9" id="KW-1185">Reference proteome</keyword>
<sequence>MHEDIDDGSDVELLRGAATGDRGALAGLLRRHSPAVTRYAWALVANQQNVEEVVQDTFLTCWRKSVSIELLDRSLLPWLLVTCRNKALNLNRARAKHAADELPADVLMLDDDHEARDRLRWVTGEIERLSPLDRRVCELCLIEGRSYAEAAEATGISVGAVRQRVSRSRDKLRKAGIDNEN</sequence>
<keyword evidence="4" id="KW-0238">DNA-binding</keyword>
<dbReference type="GO" id="GO:0016987">
    <property type="term" value="F:sigma factor activity"/>
    <property type="evidence" value="ECO:0007669"/>
    <property type="project" value="UniProtKB-KW"/>
</dbReference>
<dbReference type="Gene3D" id="1.10.1740.10">
    <property type="match status" value="1"/>
</dbReference>